<proteinExistence type="predicted"/>
<evidence type="ECO:0008006" key="5">
    <source>
        <dbReference type="Google" id="ProtNLM"/>
    </source>
</evidence>
<dbReference type="EMBL" id="FQYO01000005">
    <property type="protein sequence ID" value="SHJ15821.1"/>
    <property type="molecule type" value="Genomic_DNA"/>
</dbReference>
<accession>A0A1M6H0X5</accession>
<feature type="region of interest" description="Disordered" evidence="1">
    <location>
        <begin position="126"/>
        <end position="151"/>
    </location>
</feature>
<dbReference type="Proteomes" id="UP000184292">
    <property type="component" value="Unassembled WGS sequence"/>
</dbReference>
<evidence type="ECO:0000256" key="1">
    <source>
        <dbReference type="SAM" id="MobiDB-lite"/>
    </source>
</evidence>
<evidence type="ECO:0000256" key="2">
    <source>
        <dbReference type="SAM" id="SignalP"/>
    </source>
</evidence>
<sequence>MRTAPVPGQAGVPGRAALAALLALTAVAASPAAAQCRMAGAGAACAEIRGPSAVPTDLGPGPYAVGETVPRTGAGTILHQPWYYGLPRAEGAWIYLRVEDDVYRVSVAEYRVIERVTPRMRRWWDDPVGSYAQPERPPRGPLPQIGASDGS</sequence>
<evidence type="ECO:0000313" key="3">
    <source>
        <dbReference type="EMBL" id="SHJ15821.1"/>
    </source>
</evidence>
<keyword evidence="2" id="KW-0732">Signal</keyword>
<gene>
    <name evidence="3" type="ORF">SAMN05444417_3043</name>
</gene>
<dbReference type="STRING" id="1447782.SAMN05444417_3043"/>
<evidence type="ECO:0000313" key="4">
    <source>
        <dbReference type="Proteomes" id="UP000184292"/>
    </source>
</evidence>
<protein>
    <recommendedName>
        <fullName evidence="5">Nickel/cobalt transporter regulator</fullName>
    </recommendedName>
</protein>
<feature type="signal peptide" evidence="2">
    <location>
        <begin position="1"/>
        <end position="28"/>
    </location>
</feature>
<dbReference type="AlphaFoldDB" id="A0A1M6H0X5"/>
<keyword evidence="4" id="KW-1185">Reference proteome</keyword>
<reference evidence="3 4" key="1">
    <citation type="submission" date="2016-11" db="EMBL/GenBank/DDBJ databases">
        <authorList>
            <person name="Jaros S."/>
            <person name="Januszkiewicz K."/>
            <person name="Wedrychowicz H."/>
        </authorList>
    </citation>
    <scope>NUCLEOTIDE SEQUENCE [LARGE SCALE GENOMIC DNA]</scope>
    <source>
        <strain evidence="3 4">DSM 100565</strain>
    </source>
</reference>
<organism evidence="3 4">
    <name type="scientific">Wenxinia saemankumensis</name>
    <dbReference type="NCBI Taxonomy" id="1447782"/>
    <lineage>
        <taxon>Bacteria</taxon>
        <taxon>Pseudomonadati</taxon>
        <taxon>Pseudomonadota</taxon>
        <taxon>Alphaproteobacteria</taxon>
        <taxon>Rhodobacterales</taxon>
        <taxon>Roseobacteraceae</taxon>
        <taxon>Wenxinia</taxon>
    </lineage>
</organism>
<feature type="chain" id="PRO_5012974564" description="Nickel/cobalt transporter regulator" evidence="2">
    <location>
        <begin position="29"/>
        <end position="151"/>
    </location>
</feature>
<name>A0A1M6H0X5_9RHOB</name>